<dbReference type="InterPro" id="IPR041740">
    <property type="entry name" value="AKii-LysC-BS"/>
</dbReference>
<dbReference type="InterPro" id="IPR054352">
    <property type="entry name" value="ACT_Aspartokinase"/>
</dbReference>
<keyword evidence="10 16" id="KW-0547">Nucleotide-binding</keyword>
<feature type="binding site" evidence="16">
    <location>
        <begin position="209"/>
        <end position="210"/>
    </location>
    <ligand>
        <name>ATP</name>
        <dbReference type="ChEBI" id="CHEBI:30616"/>
    </ligand>
</feature>
<dbReference type="CDD" id="cd04913">
    <property type="entry name" value="ACT_AKii-LysC-BS-like_1"/>
    <property type="match status" value="1"/>
</dbReference>
<gene>
    <name evidence="22" type="ORF">EKH77_01855</name>
</gene>
<evidence type="ECO:0000256" key="19">
    <source>
        <dbReference type="SAM" id="MobiDB-lite"/>
    </source>
</evidence>
<keyword evidence="12 16" id="KW-0067">ATP-binding</keyword>
<dbReference type="Gene3D" id="3.30.2130.10">
    <property type="entry name" value="VC0802-like"/>
    <property type="match status" value="1"/>
</dbReference>
<feature type="binding site" evidence="16">
    <location>
        <begin position="173"/>
        <end position="174"/>
    </location>
    <ligand>
        <name>ATP</name>
        <dbReference type="ChEBI" id="CHEBI:30616"/>
    </ligand>
</feature>
<dbReference type="EC" id="2.7.2.4" evidence="6 17"/>
<evidence type="ECO:0000313" key="23">
    <source>
        <dbReference type="Proteomes" id="UP000267900"/>
    </source>
</evidence>
<evidence type="ECO:0000259" key="20">
    <source>
        <dbReference type="Pfam" id="PF00696"/>
    </source>
</evidence>
<feature type="domain" description="Aspartokinase ACT" evidence="21">
    <location>
        <begin position="365"/>
        <end position="423"/>
    </location>
</feature>
<dbReference type="PIRSF" id="PIRSF000726">
    <property type="entry name" value="Asp_kin"/>
    <property type="match status" value="1"/>
</dbReference>
<dbReference type="NCBIfam" id="NF005155">
    <property type="entry name" value="PRK06635.1-4"/>
    <property type="match status" value="1"/>
</dbReference>
<dbReference type="SUPFAM" id="SSF53633">
    <property type="entry name" value="Carbamate kinase-like"/>
    <property type="match status" value="1"/>
</dbReference>
<evidence type="ECO:0000256" key="5">
    <source>
        <dbReference type="ARBA" id="ARBA00010122"/>
    </source>
</evidence>
<dbReference type="OrthoDB" id="9799110at2"/>
<dbReference type="Pfam" id="PF00696">
    <property type="entry name" value="AA_kinase"/>
    <property type="match status" value="1"/>
</dbReference>
<evidence type="ECO:0000256" key="16">
    <source>
        <dbReference type="PIRSR" id="PIRSR000726-1"/>
    </source>
</evidence>
<keyword evidence="8 18" id="KW-0028">Amino-acid biosynthesis</keyword>
<dbReference type="InterPro" id="IPR036393">
    <property type="entry name" value="AceGlu_kinase-like_sf"/>
</dbReference>
<dbReference type="EMBL" id="CP034587">
    <property type="protein sequence ID" value="AZQ70125.1"/>
    <property type="molecule type" value="Genomic_DNA"/>
</dbReference>
<evidence type="ECO:0000256" key="18">
    <source>
        <dbReference type="RuleBase" id="RU004249"/>
    </source>
</evidence>
<evidence type="ECO:0000256" key="9">
    <source>
        <dbReference type="ARBA" id="ARBA00022679"/>
    </source>
</evidence>
<dbReference type="Gene3D" id="3.40.1160.10">
    <property type="entry name" value="Acetylglutamate kinase-like"/>
    <property type="match status" value="1"/>
</dbReference>
<dbReference type="UniPathway" id="UPA00034">
    <property type="reaction ID" value="UER00015"/>
</dbReference>
<evidence type="ECO:0000313" key="22">
    <source>
        <dbReference type="EMBL" id="AZQ70125.1"/>
    </source>
</evidence>
<evidence type="ECO:0000256" key="6">
    <source>
        <dbReference type="ARBA" id="ARBA00013059"/>
    </source>
</evidence>
<dbReference type="FunFam" id="3.40.1160.10:FF:000002">
    <property type="entry name" value="Aspartokinase"/>
    <property type="match status" value="1"/>
</dbReference>
<feature type="binding site" evidence="16">
    <location>
        <position position="73"/>
    </location>
    <ligand>
        <name>substrate</name>
    </ligand>
</feature>
<keyword evidence="11 17" id="KW-0418">Kinase</keyword>
<comment type="pathway">
    <text evidence="4 18">Amino-acid biosynthesis; L-threonine biosynthesis; L-threonine from L-aspartate: step 1/5.</text>
</comment>
<evidence type="ECO:0000256" key="14">
    <source>
        <dbReference type="ARBA" id="ARBA00023154"/>
    </source>
</evidence>
<accession>A0A3S9PCL2</accession>
<dbReference type="CDD" id="cd04261">
    <property type="entry name" value="AAK_AKii-LysC-BS"/>
    <property type="match status" value="1"/>
</dbReference>
<dbReference type="GO" id="GO:0005524">
    <property type="term" value="F:ATP binding"/>
    <property type="evidence" value="ECO:0007669"/>
    <property type="project" value="UniProtKB-KW"/>
</dbReference>
<dbReference type="RefSeq" id="WP_126912690.1">
    <property type="nucleotide sequence ID" value="NZ_CP034587.1"/>
</dbReference>
<dbReference type="GO" id="GO:0009090">
    <property type="term" value="P:homoserine biosynthetic process"/>
    <property type="evidence" value="ECO:0007669"/>
    <property type="project" value="TreeGrafter"/>
</dbReference>
<name>A0A3S9PCL2_STRLT</name>
<evidence type="ECO:0000256" key="2">
    <source>
        <dbReference type="ARBA" id="ARBA00004766"/>
    </source>
</evidence>
<dbReference type="AlphaFoldDB" id="A0A3S9PCL2"/>
<keyword evidence="14" id="KW-0457">Lysine biosynthesis</keyword>
<reference evidence="22 23" key="1">
    <citation type="submission" date="2018-12" db="EMBL/GenBank/DDBJ databases">
        <title>The whole draft genome of Streptomyce luteoverticillatus CGMCC 15060.</title>
        <authorList>
            <person name="Feng Z."/>
            <person name="Chen G."/>
            <person name="Zhang J."/>
            <person name="Zhu H."/>
            <person name="Yu X."/>
            <person name="Zhang W."/>
            <person name="Zhang X."/>
        </authorList>
    </citation>
    <scope>NUCLEOTIDE SEQUENCE [LARGE SCALE GENOMIC DNA]</scope>
    <source>
        <strain evidence="22 23">CGMCC 15060</strain>
    </source>
</reference>
<dbReference type="NCBIfam" id="NF005154">
    <property type="entry name" value="PRK06635.1-2"/>
    <property type="match status" value="1"/>
</dbReference>
<evidence type="ECO:0000259" key="21">
    <source>
        <dbReference type="Pfam" id="PF22468"/>
    </source>
</evidence>
<keyword evidence="23" id="KW-1185">Reference proteome</keyword>
<dbReference type="InterPro" id="IPR045865">
    <property type="entry name" value="ACT-like_dom_sf"/>
</dbReference>
<dbReference type="Pfam" id="PF22468">
    <property type="entry name" value="ACT_9"/>
    <property type="match status" value="1"/>
</dbReference>
<dbReference type="NCBIfam" id="TIGR00657">
    <property type="entry name" value="asp_kinases"/>
    <property type="match status" value="1"/>
</dbReference>
<dbReference type="GO" id="GO:0009088">
    <property type="term" value="P:threonine biosynthetic process"/>
    <property type="evidence" value="ECO:0007669"/>
    <property type="project" value="UniProtKB-UniPathway"/>
</dbReference>
<evidence type="ECO:0000256" key="8">
    <source>
        <dbReference type="ARBA" id="ARBA00022605"/>
    </source>
</evidence>
<organism evidence="22 23">
    <name type="scientific">Streptomyces luteoverticillatus</name>
    <name type="common">Streptoverticillium luteoverticillatus</name>
    <dbReference type="NCBI Taxonomy" id="66425"/>
    <lineage>
        <taxon>Bacteria</taxon>
        <taxon>Bacillati</taxon>
        <taxon>Actinomycetota</taxon>
        <taxon>Actinomycetes</taxon>
        <taxon>Kitasatosporales</taxon>
        <taxon>Streptomycetaceae</taxon>
        <taxon>Streptomyces</taxon>
    </lineage>
</organism>
<dbReference type="InterPro" id="IPR018042">
    <property type="entry name" value="Aspartate_kinase_CS"/>
</dbReference>
<dbReference type="Proteomes" id="UP000267900">
    <property type="component" value="Chromosome"/>
</dbReference>
<keyword evidence="9 17" id="KW-0808">Transferase</keyword>
<dbReference type="InterPro" id="IPR001341">
    <property type="entry name" value="Asp_kinase"/>
</dbReference>
<comment type="pathway">
    <text evidence="2 18">Amino-acid biosynthesis; L-lysine biosynthesis via DAP pathway; (S)-tetrahydrodipicolinate from L-aspartate: step 1/4.</text>
</comment>
<keyword evidence="13" id="KW-0220">Diaminopimelate biosynthesis</keyword>
<evidence type="ECO:0000256" key="15">
    <source>
        <dbReference type="ARBA" id="ARBA00047872"/>
    </source>
</evidence>
<dbReference type="PANTHER" id="PTHR21499">
    <property type="entry name" value="ASPARTATE KINASE"/>
    <property type="match status" value="1"/>
</dbReference>
<protein>
    <recommendedName>
        <fullName evidence="7 17">Aspartokinase</fullName>
        <ecNumber evidence="6 17">2.7.2.4</ecNumber>
    </recommendedName>
</protein>
<dbReference type="UniPathway" id="UPA00050">
    <property type="reaction ID" value="UER00461"/>
</dbReference>
<comment type="pathway">
    <text evidence="3 18">Amino-acid biosynthesis; L-methionine biosynthesis via de novo pathway; L-homoserine from L-aspartate: step 1/3.</text>
</comment>
<evidence type="ECO:0000256" key="11">
    <source>
        <dbReference type="ARBA" id="ARBA00022777"/>
    </source>
</evidence>
<evidence type="ECO:0000256" key="7">
    <source>
        <dbReference type="ARBA" id="ARBA00016273"/>
    </source>
</evidence>
<dbReference type="GO" id="GO:0009089">
    <property type="term" value="P:lysine biosynthetic process via diaminopimelate"/>
    <property type="evidence" value="ECO:0007669"/>
    <property type="project" value="UniProtKB-UniPathway"/>
</dbReference>
<feature type="domain" description="Aspartate/glutamate/uridylate kinase" evidence="20">
    <location>
        <begin position="1"/>
        <end position="229"/>
    </location>
</feature>
<feature type="binding site" evidence="16">
    <location>
        <begin position="6"/>
        <end position="9"/>
    </location>
    <ligand>
        <name>ATP</name>
        <dbReference type="ChEBI" id="CHEBI:30616"/>
    </ligand>
</feature>
<evidence type="ECO:0000256" key="12">
    <source>
        <dbReference type="ARBA" id="ARBA00022840"/>
    </source>
</evidence>
<dbReference type="GO" id="GO:0019877">
    <property type="term" value="P:diaminopimelate biosynthetic process"/>
    <property type="evidence" value="ECO:0007669"/>
    <property type="project" value="UniProtKB-KW"/>
</dbReference>
<comment type="function">
    <text evidence="1">Catalyzes the phosphorylation of the beta-carboxyl group of aspartic acid with ATP to yield 4-phospho-L-aspartate, which is involved in the branched biosynthetic pathway leading to the biosynthesis of amino acids lysine, threonine, isoleucine and methionine.</text>
</comment>
<dbReference type="UniPathway" id="UPA00051">
    <property type="reaction ID" value="UER00462"/>
</dbReference>
<comment type="catalytic activity">
    <reaction evidence="15 17">
        <text>L-aspartate + ATP = 4-phospho-L-aspartate + ADP</text>
        <dbReference type="Rhea" id="RHEA:23776"/>
        <dbReference type="ChEBI" id="CHEBI:29991"/>
        <dbReference type="ChEBI" id="CHEBI:30616"/>
        <dbReference type="ChEBI" id="CHEBI:57535"/>
        <dbReference type="ChEBI" id="CHEBI:456216"/>
        <dbReference type="EC" id="2.7.2.4"/>
    </reaction>
</comment>
<evidence type="ECO:0000256" key="13">
    <source>
        <dbReference type="ARBA" id="ARBA00022915"/>
    </source>
</evidence>
<feature type="compositionally biased region" description="Low complexity" evidence="19">
    <location>
        <begin position="437"/>
        <end position="457"/>
    </location>
</feature>
<dbReference type="GO" id="GO:0005829">
    <property type="term" value="C:cytosol"/>
    <property type="evidence" value="ECO:0007669"/>
    <property type="project" value="TreeGrafter"/>
</dbReference>
<evidence type="ECO:0000256" key="3">
    <source>
        <dbReference type="ARBA" id="ARBA00004986"/>
    </source>
</evidence>
<sequence length="457" mass="47356">MLIVQKYGGSSVGSTERVRRVAERIVATHDEGHDVVVVVSAMGDTTDRLLGLAREMAPVPSRRELDMLLSAGERISNALMAMAVQTLGVPACSFSGPQAGVITSSVHGRARIIGVEPTRVRQALDRGLVVLVAGFQGVSRETGEDTTLGRGGSDTTAIALAAALKADVCEIYTDVDGVHTADPHLVPQARPLSRLDYDTMLELAASGAKVLAPRSVEYARRHRVTVRVRAAEGGCPGTVVTACAGEPERGACAEHAACPERAPFVGVAHDLSAAEITVAAVPARPGAVSAAFRVVADAGAEIDTVVQSAPREPGEEPGERAGEQAGDIRFVLPKSDVPAVLAALCEHRAEIGHTDVTSRDDIGRVSLVGSGVRTGTGAIAAFCETLARADVRFESITATETRISVLCPADRLPDALRALHRSFGLGADAEPAKRVVPSGRAAPAGAGPEPARAGVCR</sequence>
<evidence type="ECO:0000256" key="1">
    <source>
        <dbReference type="ARBA" id="ARBA00002843"/>
    </source>
</evidence>
<evidence type="ECO:0000256" key="10">
    <source>
        <dbReference type="ARBA" id="ARBA00022741"/>
    </source>
</evidence>
<dbReference type="InterPro" id="IPR001048">
    <property type="entry name" value="Asp/Glu/Uridylate_kinase"/>
</dbReference>
<dbReference type="SUPFAM" id="SSF55021">
    <property type="entry name" value="ACT-like"/>
    <property type="match status" value="2"/>
</dbReference>
<dbReference type="GO" id="GO:0004072">
    <property type="term" value="F:aspartate kinase activity"/>
    <property type="evidence" value="ECO:0007669"/>
    <property type="project" value="UniProtKB-EC"/>
</dbReference>
<dbReference type="PANTHER" id="PTHR21499:SF3">
    <property type="entry name" value="ASPARTOKINASE"/>
    <property type="match status" value="1"/>
</dbReference>
<dbReference type="InterPro" id="IPR005260">
    <property type="entry name" value="Asp_kin_monofn"/>
</dbReference>
<comment type="similarity">
    <text evidence="5 17">Belongs to the aspartokinase family.</text>
</comment>
<evidence type="ECO:0000256" key="17">
    <source>
        <dbReference type="RuleBase" id="RU003448"/>
    </source>
</evidence>
<feature type="binding site" evidence="16">
    <location>
        <position position="46"/>
    </location>
    <ligand>
        <name>substrate</name>
    </ligand>
</feature>
<dbReference type="PROSITE" id="PS00324">
    <property type="entry name" value="ASPARTOKINASE"/>
    <property type="match status" value="1"/>
</dbReference>
<proteinExistence type="inferred from homology"/>
<evidence type="ECO:0000256" key="4">
    <source>
        <dbReference type="ARBA" id="ARBA00005139"/>
    </source>
</evidence>
<feature type="region of interest" description="Disordered" evidence="19">
    <location>
        <begin position="434"/>
        <end position="457"/>
    </location>
</feature>